<dbReference type="EMBL" id="AVBG01000001">
    <property type="protein sequence ID" value="KGP92823.1"/>
    <property type="molecule type" value="Genomic_DNA"/>
</dbReference>
<dbReference type="NCBIfam" id="NF008168">
    <property type="entry name" value="PRK10917.2-2"/>
    <property type="match status" value="1"/>
</dbReference>
<evidence type="ECO:0000256" key="10">
    <source>
        <dbReference type="ARBA" id="ARBA00023204"/>
    </source>
</evidence>
<evidence type="ECO:0000313" key="19">
    <source>
        <dbReference type="Proteomes" id="UP000030153"/>
    </source>
</evidence>
<evidence type="ECO:0000256" key="6">
    <source>
        <dbReference type="ARBA" id="ARBA00022806"/>
    </source>
</evidence>
<accession>A0A0A2V1D2</accession>
<dbReference type="InterPro" id="IPR027417">
    <property type="entry name" value="P-loop_NTPase"/>
</dbReference>
<evidence type="ECO:0000256" key="14">
    <source>
        <dbReference type="ARBA" id="ARBA00048988"/>
    </source>
</evidence>
<dbReference type="Pfam" id="PF00271">
    <property type="entry name" value="Helicase_C"/>
    <property type="match status" value="1"/>
</dbReference>
<dbReference type="CDD" id="cd17992">
    <property type="entry name" value="DEXHc_RecG"/>
    <property type="match status" value="1"/>
</dbReference>
<dbReference type="NCBIfam" id="NF008165">
    <property type="entry name" value="PRK10917.1-3"/>
    <property type="match status" value="1"/>
</dbReference>
<evidence type="ECO:0000259" key="17">
    <source>
        <dbReference type="PROSITE" id="PS51194"/>
    </source>
</evidence>
<dbReference type="Gene3D" id="3.40.50.300">
    <property type="entry name" value="P-loop containing nucleotide triphosphate hydrolases"/>
    <property type="match status" value="2"/>
</dbReference>
<dbReference type="InterPro" id="IPR047112">
    <property type="entry name" value="RecG/Mfd"/>
</dbReference>
<dbReference type="PROSITE" id="PS51192">
    <property type="entry name" value="HELICASE_ATP_BIND_1"/>
    <property type="match status" value="1"/>
</dbReference>
<comment type="similarity">
    <text evidence="1 15">Belongs to the helicase family. RecG subfamily.</text>
</comment>
<dbReference type="GO" id="GO:0006310">
    <property type="term" value="P:DNA recombination"/>
    <property type="evidence" value="ECO:0007669"/>
    <property type="project" value="UniProtKB-UniRule"/>
</dbReference>
<evidence type="ECO:0000313" key="18">
    <source>
        <dbReference type="EMBL" id="KGP92823.1"/>
    </source>
</evidence>
<dbReference type="InterPro" id="IPR014001">
    <property type="entry name" value="Helicase_ATP-bd"/>
</dbReference>
<evidence type="ECO:0000256" key="4">
    <source>
        <dbReference type="ARBA" id="ARBA00022763"/>
    </source>
</evidence>
<comment type="caution">
    <text evidence="18">The sequence shown here is derived from an EMBL/GenBank/DDBJ whole genome shotgun (WGS) entry which is preliminary data.</text>
</comment>
<feature type="domain" description="Helicase ATP-binding" evidence="16">
    <location>
        <begin position="268"/>
        <end position="428"/>
    </location>
</feature>
<dbReference type="InterPro" id="IPR011545">
    <property type="entry name" value="DEAD/DEAH_box_helicase_dom"/>
</dbReference>
<dbReference type="EC" id="5.6.2.4" evidence="13 15"/>
<dbReference type="InterPro" id="IPR004609">
    <property type="entry name" value="ATP-dep_DNA_helicase_RecG"/>
</dbReference>
<dbReference type="CDD" id="cd04488">
    <property type="entry name" value="RecG_wedge_OBF"/>
    <property type="match status" value="1"/>
</dbReference>
<evidence type="ECO:0000256" key="13">
    <source>
        <dbReference type="ARBA" id="ARBA00034808"/>
    </source>
</evidence>
<dbReference type="SUPFAM" id="SSF52540">
    <property type="entry name" value="P-loop containing nucleoside triphosphate hydrolases"/>
    <property type="match status" value="2"/>
</dbReference>
<dbReference type="PANTHER" id="PTHR47964:SF1">
    <property type="entry name" value="ATP-DEPENDENT DNA HELICASE HOMOLOG RECG, CHLOROPLASTIC"/>
    <property type="match status" value="1"/>
</dbReference>
<keyword evidence="6 15" id="KW-0347">Helicase</keyword>
<dbReference type="STRING" id="1385513.N780_10750"/>
<evidence type="ECO:0000256" key="12">
    <source>
        <dbReference type="ARBA" id="ARBA00034617"/>
    </source>
</evidence>
<keyword evidence="11" id="KW-0413">Isomerase</keyword>
<dbReference type="Pfam" id="PF00270">
    <property type="entry name" value="DEAD"/>
    <property type="match status" value="1"/>
</dbReference>
<dbReference type="GO" id="GO:0005524">
    <property type="term" value="F:ATP binding"/>
    <property type="evidence" value="ECO:0007669"/>
    <property type="project" value="UniProtKB-KW"/>
</dbReference>
<dbReference type="SUPFAM" id="SSF50249">
    <property type="entry name" value="Nucleic acid-binding proteins"/>
    <property type="match status" value="1"/>
</dbReference>
<reference evidence="18 19" key="1">
    <citation type="submission" date="2013-08" db="EMBL/GenBank/DDBJ databases">
        <title>Genome of Pontibacillus chungwhensis.</title>
        <authorList>
            <person name="Wang Q."/>
            <person name="Wang G."/>
        </authorList>
    </citation>
    <scope>NUCLEOTIDE SEQUENCE [LARGE SCALE GENOMIC DNA]</scope>
    <source>
        <strain evidence="18 19">BH030062</strain>
    </source>
</reference>
<comment type="catalytic activity">
    <reaction evidence="12 15">
        <text>Couples ATP hydrolysis with the unwinding of duplex DNA by translocating in the 3'-5' direction.</text>
        <dbReference type="EC" id="5.6.2.4"/>
    </reaction>
</comment>
<dbReference type="GO" id="GO:0003677">
    <property type="term" value="F:DNA binding"/>
    <property type="evidence" value="ECO:0007669"/>
    <property type="project" value="UniProtKB-KW"/>
</dbReference>
<organism evidence="18 19">
    <name type="scientific">Pontibacillus chungwhensis BH030062</name>
    <dbReference type="NCBI Taxonomy" id="1385513"/>
    <lineage>
        <taxon>Bacteria</taxon>
        <taxon>Bacillati</taxon>
        <taxon>Bacillota</taxon>
        <taxon>Bacilli</taxon>
        <taxon>Bacillales</taxon>
        <taxon>Bacillaceae</taxon>
        <taxon>Pontibacillus</taxon>
    </lineage>
</organism>
<proteinExistence type="inferred from homology"/>
<dbReference type="RefSeq" id="WP_036778607.1">
    <property type="nucleotide sequence ID" value="NZ_AVBG01000001.1"/>
</dbReference>
<dbReference type="OrthoDB" id="9804325at2"/>
<dbReference type="InterPro" id="IPR001650">
    <property type="entry name" value="Helicase_C-like"/>
</dbReference>
<dbReference type="NCBIfam" id="TIGR00643">
    <property type="entry name" value="recG"/>
    <property type="match status" value="1"/>
</dbReference>
<dbReference type="CDD" id="cd18811">
    <property type="entry name" value="SF2_C_RecG"/>
    <property type="match status" value="1"/>
</dbReference>
<dbReference type="Gene3D" id="2.40.50.140">
    <property type="entry name" value="Nucleic acid-binding proteins"/>
    <property type="match status" value="1"/>
</dbReference>
<gene>
    <name evidence="18" type="ORF">N780_10750</name>
</gene>
<feature type="domain" description="Helicase C-terminal" evidence="17">
    <location>
        <begin position="447"/>
        <end position="612"/>
    </location>
</feature>
<keyword evidence="4 15" id="KW-0227">DNA damage</keyword>
<keyword evidence="19" id="KW-1185">Reference proteome</keyword>
<dbReference type="InterPro" id="IPR012340">
    <property type="entry name" value="NA-bd_OB-fold"/>
</dbReference>
<comment type="catalytic activity">
    <reaction evidence="14 15">
        <text>ATP + H2O = ADP + phosphate + H(+)</text>
        <dbReference type="Rhea" id="RHEA:13065"/>
        <dbReference type="ChEBI" id="CHEBI:15377"/>
        <dbReference type="ChEBI" id="CHEBI:15378"/>
        <dbReference type="ChEBI" id="CHEBI:30616"/>
        <dbReference type="ChEBI" id="CHEBI:43474"/>
        <dbReference type="ChEBI" id="CHEBI:456216"/>
        <dbReference type="EC" id="5.6.2.4"/>
    </reaction>
</comment>
<dbReference type="SMART" id="SM00490">
    <property type="entry name" value="HELICc"/>
    <property type="match status" value="2"/>
</dbReference>
<evidence type="ECO:0000259" key="16">
    <source>
        <dbReference type="PROSITE" id="PS51192"/>
    </source>
</evidence>
<evidence type="ECO:0000256" key="15">
    <source>
        <dbReference type="RuleBase" id="RU363016"/>
    </source>
</evidence>
<dbReference type="InterPro" id="IPR010916">
    <property type="entry name" value="TonB_box_CS"/>
</dbReference>
<comment type="function">
    <text evidence="15">Plays a critical role in recombination and DNA repair. Helps process Holliday junction intermediates to mature products by catalyzing branch migration. Has replication fork regression activity, unwinds stalled or blocked replication forks to make a HJ that can be resolved. Has a DNA unwinding activity characteristic of a DNA helicase with 3'-5' polarity.</text>
</comment>
<dbReference type="InterPro" id="IPR033454">
    <property type="entry name" value="RecG_wedge"/>
</dbReference>
<keyword evidence="3 15" id="KW-0547">Nucleotide-binding</keyword>
<sequence length="678" mass="76748">MLQQSVLQLTGVGEKTGETLNEMGIFTIEDFLFYFPFRYDVHEVKPLTELVHDEKATIEGEVVGEPSLTFFGKKKSRLTITLQVEQFAVKAVMFNRAFAKKQLQPGDTVTVTGKWDQHRLQITVSHYYKGRAKSNTPIQPVYSLKGNMKMPTFKKWMRTAVDQYGSDIEEVLPSSYLEAYKLPERSKALYGMHFPESRVVLKHAKRRFIYEEFLLFQLKMQLLRKIKREATTGNAQSFDKESVTHFTNGLPFELTGAQSKSLKEILKDMSSPYRMNRLLQGDVGSGKTAVAAIALYATITSGKQGSLMVPTEILAEQHYESLQELFGDKANVVLLTGSVKGKRRKEVVEKIANHEADIIIGTHALIQDEVIFSDLGLAIIDEQHRFGVEQRRTLRDKGLMPDVLFMTATPIPRTLAITAFGDMDVSVIDEMPAGRKAVETYWVKDQMLDRVLTFIQKEVEEGRQAYVISPLIEESDKLDIQNAVDTYHQLTAYFPSSIKVGLMHGRLSAEEKEEVMKQYANNEVQVLVSTTVVEVGVNVPNATVMLIYDADRFGLSQLHQLRGRVGRGSHQSYCILLADPKGDVGKERMRIMSETTNGFELSEHDLKLRGPGDFFGRKQSGVPEFKVADMVHDYRALETARQDAQKMIEEDHFKKDPSLQPLFNILMNDPILKGEVLD</sequence>
<dbReference type="GO" id="GO:0006281">
    <property type="term" value="P:DNA repair"/>
    <property type="evidence" value="ECO:0007669"/>
    <property type="project" value="UniProtKB-UniRule"/>
</dbReference>
<evidence type="ECO:0000256" key="1">
    <source>
        <dbReference type="ARBA" id="ARBA00007504"/>
    </source>
</evidence>
<dbReference type="PROSITE" id="PS00430">
    <property type="entry name" value="TONB_DEPENDENT_REC_1"/>
    <property type="match status" value="1"/>
</dbReference>
<evidence type="ECO:0000256" key="8">
    <source>
        <dbReference type="ARBA" id="ARBA00023125"/>
    </source>
</evidence>
<evidence type="ECO:0000256" key="3">
    <source>
        <dbReference type="ARBA" id="ARBA00022741"/>
    </source>
</evidence>
<dbReference type="Pfam" id="PF17191">
    <property type="entry name" value="RecG_wedge"/>
    <property type="match status" value="1"/>
</dbReference>
<keyword evidence="8" id="KW-0238">DNA-binding</keyword>
<dbReference type="PANTHER" id="PTHR47964">
    <property type="entry name" value="ATP-DEPENDENT DNA HELICASE HOMOLOG RECG, CHLOROPLASTIC"/>
    <property type="match status" value="1"/>
</dbReference>
<dbReference type="InterPro" id="IPR045562">
    <property type="entry name" value="RecG_dom3_C"/>
</dbReference>
<dbReference type="PROSITE" id="PS51194">
    <property type="entry name" value="HELICASE_CTER"/>
    <property type="match status" value="1"/>
</dbReference>
<protein>
    <recommendedName>
        <fullName evidence="2 15">ATP-dependent DNA helicase RecG</fullName>
        <ecNumber evidence="13 15">5.6.2.4</ecNumber>
    </recommendedName>
</protein>
<keyword evidence="5 15" id="KW-0378">Hydrolase</keyword>
<evidence type="ECO:0000256" key="7">
    <source>
        <dbReference type="ARBA" id="ARBA00022840"/>
    </source>
</evidence>
<evidence type="ECO:0000256" key="5">
    <source>
        <dbReference type="ARBA" id="ARBA00022801"/>
    </source>
</evidence>
<name>A0A0A2V1D2_9BACI</name>
<keyword evidence="10 15" id="KW-0234">DNA repair</keyword>
<dbReference type="GO" id="GO:0043138">
    <property type="term" value="F:3'-5' DNA helicase activity"/>
    <property type="evidence" value="ECO:0007669"/>
    <property type="project" value="UniProtKB-EC"/>
</dbReference>
<evidence type="ECO:0000256" key="9">
    <source>
        <dbReference type="ARBA" id="ARBA00023172"/>
    </source>
</evidence>
<keyword evidence="7 15" id="KW-0067">ATP-binding</keyword>
<dbReference type="SMART" id="SM00487">
    <property type="entry name" value="DEXDc"/>
    <property type="match status" value="1"/>
</dbReference>
<dbReference type="AlphaFoldDB" id="A0A0A2V1D2"/>
<evidence type="ECO:0000256" key="2">
    <source>
        <dbReference type="ARBA" id="ARBA00017846"/>
    </source>
</evidence>
<dbReference type="GO" id="GO:0016887">
    <property type="term" value="F:ATP hydrolysis activity"/>
    <property type="evidence" value="ECO:0007669"/>
    <property type="project" value="RHEA"/>
</dbReference>
<dbReference type="Pfam" id="PF19833">
    <property type="entry name" value="RecG_dom3_C"/>
    <property type="match status" value="1"/>
</dbReference>
<dbReference type="eggNOG" id="COG1200">
    <property type="taxonomic scope" value="Bacteria"/>
</dbReference>
<keyword evidence="9 15" id="KW-0233">DNA recombination</keyword>
<dbReference type="Proteomes" id="UP000030153">
    <property type="component" value="Unassembled WGS sequence"/>
</dbReference>
<evidence type="ECO:0000256" key="11">
    <source>
        <dbReference type="ARBA" id="ARBA00023235"/>
    </source>
</evidence>